<evidence type="ECO:0000313" key="1">
    <source>
        <dbReference type="EMBL" id="CAJ1952202.1"/>
    </source>
</evidence>
<protein>
    <submittedName>
        <fullName evidence="1">Uncharacterized protein</fullName>
    </submittedName>
</protein>
<dbReference type="Proteomes" id="UP001295423">
    <property type="component" value="Unassembled WGS sequence"/>
</dbReference>
<sequence length="132" mass="14793">MVAKSWVVSSLLINDQEAAVVQAETNIKLKADFDKDTHLFRLFYPGAIQFSDSDYQESKGSRLATDMGMSKVPDQVLYENVAGQMQMEEDETKLILQSSDDSYGDVKLTIQLASKWSLNDLCKMIRNSQASS</sequence>
<name>A0AAD2JI63_9STRA</name>
<accession>A0AAD2JI63</accession>
<proteinExistence type="predicted"/>
<gene>
    <name evidence="1" type="ORF">CYCCA115_LOCUS13432</name>
</gene>
<dbReference type="EMBL" id="CAKOGP040001803">
    <property type="protein sequence ID" value="CAJ1952202.1"/>
    <property type="molecule type" value="Genomic_DNA"/>
</dbReference>
<comment type="caution">
    <text evidence="1">The sequence shown here is derived from an EMBL/GenBank/DDBJ whole genome shotgun (WGS) entry which is preliminary data.</text>
</comment>
<reference evidence="1" key="1">
    <citation type="submission" date="2023-08" db="EMBL/GenBank/DDBJ databases">
        <authorList>
            <person name="Audoor S."/>
            <person name="Bilcke G."/>
        </authorList>
    </citation>
    <scope>NUCLEOTIDE SEQUENCE</scope>
</reference>
<organism evidence="1 2">
    <name type="scientific">Cylindrotheca closterium</name>
    <dbReference type="NCBI Taxonomy" id="2856"/>
    <lineage>
        <taxon>Eukaryota</taxon>
        <taxon>Sar</taxon>
        <taxon>Stramenopiles</taxon>
        <taxon>Ochrophyta</taxon>
        <taxon>Bacillariophyta</taxon>
        <taxon>Bacillariophyceae</taxon>
        <taxon>Bacillariophycidae</taxon>
        <taxon>Bacillariales</taxon>
        <taxon>Bacillariaceae</taxon>
        <taxon>Cylindrotheca</taxon>
    </lineage>
</organism>
<keyword evidence="2" id="KW-1185">Reference proteome</keyword>
<dbReference type="AlphaFoldDB" id="A0AAD2JI63"/>
<evidence type="ECO:0000313" key="2">
    <source>
        <dbReference type="Proteomes" id="UP001295423"/>
    </source>
</evidence>